<dbReference type="PANTHER" id="PTHR10707:SF10">
    <property type="entry name" value="CYTOCHROME C OXIDASE SUBUNIT 4"/>
    <property type="match status" value="1"/>
</dbReference>
<dbReference type="CDD" id="cd00922">
    <property type="entry name" value="Cyt_c_Oxidase_IV"/>
    <property type="match status" value="1"/>
</dbReference>
<dbReference type="EMBL" id="OU896707">
    <property type="protein sequence ID" value="CAH1117225.1"/>
    <property type="molecule type" value="Genomic_DNA"/>
</dbReference>
<keyword evidence="6 10" id="KW-1133">Transmembrane helix</keyword>
<keyword evidence="7" id="KW-0560">Oxidoreductase</keyword>
<comment type="function">
    <text evidence="10">Component of the cytochrome c oxidase, the last enzyme in the mitochondrial electron transport chain which drives oxidative phosphorylation.</text>
</comment>
<dbReference type="AlphaFoldDB" id="A0A9P0DHL7"/>
<keyword evidence="4 10" id="KW-0999">Mitochondrion inner membrane</keyword>
<dbReference type="SUPFAM" id="SSF81406">
    <property type="entry name" value="Mitochondrial cytochrome c oxidase subunit IV"/>
    <property type="match status" value="1"/>
</dbReference>
<feature type="transmembrane region" description="Helical" evidence="10">
    <location>
        <begin position="114"/>
        <end position="132"/>
    </location>
</feature>
<reference evidence="11" key="2">
    <citation type="submission" date="2022-10" db="EMBL/GenBank/DDBJ databases">
        <authorList>
            <consortium name="ENA_rothamsted_submissions"/>
            <consortium name="culmorum"/>
            <person name="King R."/>
        </authorList>
    </citation>
    <scope>NUCLEOTIDE SEQUENCE</scope>
</reference>
<keyword evidence="5" id="KW-0809">Transit peptide</keyword>
<comment type="subunit">
    <text evidence="10">Component of the cytochrome c oxidase (complex IV, CIV), a multisubunit enzyme composed of 14 subunits.</text>
</comment>
<evidence type="ECO:0000256" key="8">
    <source>
        <dbReference type="ARBA" id="ARBA00023128"/>
    </source>
</evidence>
<keyword evidence="3 10" id="KW-0812">Transmembrane</keyword>
<evidence type="ECO:0000256" key="9">
    <source>
        <dbReference type="ARBA" id="ARBA00023136"/>
    </source>
</evidence>
<dbReference type="Proteomes" id="UP001153737">
    <property type="component" value="Chromosome 1"/>
</dbReference>
<proteinExistence type="inferred from homology"/>
<protein>
    <recommendedName>
        <fullName evidence="10">Cytochrome c oxidase subunit 4</fullName>
    </recommendedName>
</protein>
<gene>
    <name evidence="11" type="ORF">PHAECO_LOCUS985</name>
</gene>
<dbReference type="InterPro" id="IPR013288">
    <property type="entry name" value="Cyt_c_oxidase_su4"/>
</dbReference>
<keyword evidence="8 10" id="KW-0496">Mitochondrion</keyword>
<dbReference type="OrthoDB" id="186013at2759"/>
<dbReference type="GO" id="GO:0006123">
    <property type="term" value="P:mitochondrial electron transport, cytochrome c to oxygen"/>
    <property type="evidence" value="ECO:0007669"/>
    <property type="project" value="InterPro"/>
</dbReference>
<evidence type="ECO:0000313" key="12">
    <source>
        <dbReference type="Proteomes" id="UP001153737"/>
    </source>
</evidence>
<comment type="pathway">
    <text evidence="10">Energy metabolism; oxidative phosphorylation.</text>
</comment>
<name>A0A9P0DHL7_PHACE</name>
<evidence type="ECO:0000256" key="3">
    <source>
        <dbReference type="ARBA" id="ARBA00022692"/>
    </source>
</evidence>
<dbReference type="GO" id="GO:0045277">
    <property type="term" value="C:respiratory chain complex IV"/>
    <property type="evidence" value="ECO:0007669"/>
    <property type="project" value="InterPro"/>
</dbReference>
<dbReference type="GO" id="GO:0005743">
    <property type="term" value="C:mitochondrial inner membrane"/>
    <property type="evidence" value="ECO:0007669"/>
    <property type="project" value="UniProtKB-SubCell"/>
</dbReference>
<reference evidence="11" key="1">
    <citation type="submission" date="2022-01" db="EMBL/GenBank/DDBJ databases">
        <authorList>
            <person name="King R."/>
        </authorList>
    </citation>
    <scope>NUCLEOTIDE SEQUENCE</scope>
</reference>
<dbReference type="Gene3D" id="1.10.442.10">
    <property type="entry name" value="Cytochrome c oxidase subunit IV"/>
    <property type="match status" value="1"/>
</dbReference>
<sequence length="180" mass="20802">MAGTFLALTARAVRTNPKLPMQTAGMASYVRNLIGKREIVGYGFNGEPNYVDRTDFPLPAIRWREPTPDISALREKEKGDWNNLSLEEKKALYRASFCQTFAEFKAPTGEWKSVIGLSLVFMSGAFWLFYFMKAFVYSPLPITFDKEHREAQLRRMIDLQVNPVQGISSKWDYEKDDWKK</sequence>
<comment type="similarity">
    <text evidence="2 10">Belongs to the cytochrome c oxidase IV family.</text>
</comment>
<accession>A0A9P0DHL7</accession>
<dbReference type="GO" id="GO:0016491">
    <property type="term" value="F:oxidoreductase activity"/>
    <property type="evidence" value="ECO:0007669"/>
    <property type="project" value="UniProtKB-KW"/>
</dbReference>
<keyword evidence="9 10" id="KW-0472">Membrane</keyword>
<evidence type="ECO:0000256" key="10">
    <source>
        <dbReference type="RuleBase" id="RU367145"/>
    </source>
</evidence>
<evidence type="ECO:0000256" key="5">
    <source>
        <dbReference type="ARBA" id="ARBA00022946"/>
    </source>
</evidence>
<evidence type="ECO:0000256" key="6">
    <source>
        <dbReference type="ARBA" id="ARBA00022989"/>
    </source>
</evidence>
<dbReference type="InterPro" id="IPR004203">
    <property type="entry name" value="Cyt_c_oxidase_su4_fam"/>
</dbReference>
<evidence type="ECO:0000256" key="7">
    <source>
        <dbReference type="ARBA" id="ARBA00023002"/>
    </source>
</evidence>
<evidence type="ECO:0000256" key="1">
    <source>
        <dbReference type="ARBA" id="ARBA00004434"/>
    </source>
</evidence>
<evidence type="ECO:0000256" key="4">
    <source>
        <dbReference type="ARBA" id="ARBA00022792"/>
    </source>
</evidence>
<keyword evidence="12" id="KW-1185">Reference proteome</keyword>
<evidence type="ECO:0000256" key="2">
    <source>
        <dbReference type="ARBA" id="ARBA00008135"/>
    </source>
</evidence>
<evidence type="ECO:0000313" key="11">
    <source>
        <dbReference type="EMBL" id="CAH1117225.1"/>
    </source>
</evidence>
<organism evidence="11 12">
    <name type="scientific">Phaedon cochleariae</name>
    <name type="common">Mustard beetle</name>
    <dbReference type="NCBI Taxonomy" id="80249"/>
    <lineage>
        <taxon>Eukaryota</taxon>
        <taxon>Metazoa</taxon>
        <taxon>Ecdysozoa</taxon>
        <taxon>Arthropoda</taxon>
        <taxon>Hexapoda</taxon>
        <taxon>Insecta</taxon>
        <taxon>Pterygota</taxon>
        <taxon>Neoptera</taxon>
        <taxon>Endopterygota</taxon>
        <taxon>Coleoptera</taxon>
        <taxon>Polyphaga</taxon>
        <taxon>Cucujiformia</taxon>
        <taxon>Chrysomeloidea</taxon>
        <taxon>Chrysomelidae</taxon>
        <taxon>Chrysomelinae</taxon>
        <taxon>Chrysomelini</taxon>
        <taxon>Phaedon</taxon>
    </lineage>
</organism>
<dbReference type="PANTHER" id="PTHR10707">
    <property type="entry name" value="CYTOCHROME C OXIDASE SUBUNIT IV"/>
    <property type="match status" value="1"/>
</dbReference>
<dbReference type="PRINTS" id="PR01873">
    <property type="entry name" value="CYTCOXIDASE4"/>
</dbReference>
<dbReference type="Pfam" id="PF02936">
    <property type="entry name" value="COX4"/>
    <property type="match status" value="1"/>
</dbReference>
<dbReference type="FunFam" id="1.10.442.10:FF:000001">
    <property type="entry name" value="Cytochrome c oxidase subunit 4 isoform 1"/>
    <property type="match status" value="1"/>
</dbReference>
<comment type="subcellular location">
    <subcellularLocation>
        <location evidence="1 10">Mitochondrion inner membrane</location>
        <topology evidence="1 10">Single-pass membrane protein</topology>
    </subcellularLocation>
</comment>
<dbReference type="InterPro" id="IPR036639">
    <property type="entry name" value="Cyt_c_oxidase_su4_sf"/>
</dbReference>